<dbReference type="EMBL" id="BQNB010020175">
    <property type="protein sequence ID" value="GJT93145.1"/>
    <property type="molecule type" value="Genomic_DNA"/>
</dbReference>
<proteinExistence type="predicted"/>
<evidence type="ECO:0000313" key="2">
    <source>
        <dbReference type="Proteomes" id="UP001151760"/>
    </source>
</evidence>
<accession>A0ABQ5HZ64</accession>
<evidence type="ECO:0008006" key="3">
    <source>
        <dbReference type="Google" id="ProtNLM"/>
    </source>
</evidence>
<reference evidence="1" key="1">
    <citation type="journal article" date="2022" name="Int. J. Mol. Sci.">
        <title>Draft Genome of Tanacetum Coccineum: Genomic Comparison of Closely Related Tanacetum-Family Plants.</title>
        <authorList>
            <person name="Yamashiro T."/>
            <person name="Shiraishi A."/>
            <person name="Nakayama K."/>
            <person name="Satake H."/>
        </authorList>
    </citation>
    <scope>NUCLEOTIDE SEQUENCE</scope>
</reference>
<reference evidence="1" key="2">
    <citation type="submission" date="2022-01" db="EMBL/GenBank/DDBJ databases">
        <authorList>
            <person name="Yamashiro T."/>
            <person name="Shiraishi A."/>
            <person name="Satake H."/>
            <person name="Nakayama K."/>
        </authorList>
    </citation>
    <scope>NUCLEOTIDE SEQUENCE</scope>
</reference>
<dbReference type="Proteomes" id="UP001151760">
    <property type="component" value="Unassembled WGS sequence"/>
</dbReference>
<keyword evidence="2" id="KW-1185">Reference proteome</keyword>
<gene>
    <name evidence="1" type="ORF">Tco_1081990</name>
</gene>
<name>A0ABQ5HZ64_9ASTR</name>
<sequence>MASTSNRCGKAKTVQRMDENGSSDLVLFQNALAEFQTGHGDPFTIEACWRILKNHVAWTEIEMPTYQRRGSSSQQHTHQPMSPISSFPTIEELANEHEICDEYLTDGYLTEQQEHQLRLDKKALRETLEEEANAEKE</sequence>
<organism evidence="1 2">
    <name type="scientific">Tanacetum coccineum</name>
    <dbReference type="NCBI Taxonomy" id="301880"/>
    <lineage>
        <taxon>Eukaryota</taxon>
        <taxon>Viridiplantae</taxon>
        <taxon>Streptophyta</taxon>
        <taxon>Embryophyta</taxon>
        <taxon>Tracheophyta</taxon>
        <taxon>Spermatophyta</taxon>
        <taxon>Magnoliopsida</taxon>
        <taxon>eudicotyledons</taxon>
        <taxon>Gunneridae</taxon>
        <taxon>Pentapetalae</taxon>
        <taxon>asterids</taxon>
        <taxon>campanulids</taxon>
        <taxon>Asterales</taxon>
        <taxon>Asteraceae</taxon>
        <taxon>Asteroideae</taxon>
        <taxon>Anthemideae</taxon>
        <taxon>Anthemidinae</taxon>
        <taxon>Tanacetum</taxon>
    </lineage>
</organism>
<protein>
    <recommendedName>
        <fullName evidence="3">No apical meristem-associated C-terminal domain-containing protein</fullName>
    </recommendedName>
</protein>
<evidence type="ECO:0000313" key="1">
    <source>
        <dbReference type="EMBL" id="GJT93145.1"/>
    </source>
</evidence>
<comment type="caution">
    <text evidence="1">The sequence shown here is derived from an EMBL/GenBank/DDBJ whole genome shotgun (WGS) entry which is preliminary data.</text>
</comment>